<gene>
    <name evidence="2" type="ORF">CMUS01_03278</name>
</gene>
<evidence type="ECO:0000313" key="3">
    <source>
        <dbReference type="Proteomes" id="UP000639643"/>
    </source>
</evidence>
<evidence type="ECO:0000256" key="1">
    <source>
        <dbReference type="SAM" id="MobiDB-lite"/>
    </source>
</evidence>
<dbReference type="EMBL" id="WIGM01000077">
    <property type="protein sequence ID" value="KAF6842279.1"/>
    <property type="molecule type" value="Genomic_DNA"/>
</dbReference>
<accession>A0A8H6U6A9</accession>
<protein>
    <submittedName>
        <fullName evidence="2">Ndt80 like dna-binding family protein</fullName>
    </submittedName>
</protein>
<keyword evidence="2" id="KW-0238">DNA-binding</keyword>
<keyword evidence="3" id="KW-1185">Reference proteome</keyword>
<proteinExistence type="predicted"/>
<name>A0A8H6U6A9_9PEZI</name>
<dbReference type="Proteomes" id="UP000639643">
    <property type="component" value="Unassembled WGS sequence"/>
</dbReference>
<organism evidence="2 3">
    <name type="scientific">Colletotrichum musicola</name>
    <dbReference type="NCBI Taxonomy" id="2175873"/>
    <lineage>
        <taxon>Eukaryota</taxon>
        <taxon>Fungi</taxon>
        <taxon>Dikarya</taxon>
        <taxon>Ascomycota</taxon>
        <taxon>Pezizomycotina</taxon>
        <taxon>Sordariomycetes</taxon>
        <taxon>Hypocreomycetidae</taxon>
        <taxon>Glomerellales</taxon>
        <taxon>Glomerellaceae</taxon>
        <taxon>Colletotrichum</taxon>
        <taxon>Colletotrichum orchidearum species complex</taxon>
    </lineage>
</organism>
<feature type="compositionally biased region" description="Basic residues" evidence="1">
    <location>
        <begin position="116"/>
        <end position="127"/>
    </location>
</feature>
<feature type="region of interest" description="Disordered" evidence="1">
    <location>
        <begin position="68"/>
        <end position="132"/>
    </location>
</feature>
<feature type="compositionally biased region" description="Low complexity" evidence="1">
    <location>
        <begin position="75"/>
        <end position="93"/>
    </location>
</feature>
<dbReference type="AlphaFoldDB" id="A0A8H6U6A9"/>
<sequence length="178" mass="19390">MNGGVPNTIARVGLWGSKETATFLSDESQFSMLTAEPLPRTGRIKGCKQTLGMTGALLESQPPRIEELGREDRCSSTTSISTSTSTASISTRSPPLYYGANPLGPGDDRRMNTQPLHKKSNSKKSHRPLQETTGTRINLLIERLPIGPVCATRLASAPYDWVKPTVRREHVREGGTNT</sequence>
<reference evidence="2" key="1">
    <citation type="journal article" date="2020" name="Phytopathology">
        <title>Genome Sequence Resources of Colletotrichum truncatum, C. plurivorum, C. musicola, and C. sojae: Four Species Pathogenic to Soybean (Glycine max).</title>
        <authorList>
            <person name="Rogerio F."/>
            <person name="Boufleur T.R."/>
            <person name="Ciampi-Guillardi M."/>
            <person name="Sukno S.A."/>
            <person name="Thon M.R."/>
            <person name="Massola Junior N.S."/>
            <person name="Baroncelli R."/>
        </authorList>
    </citation>
    <scope>NUCLEOTIDE SEQUENCE</scope>
    <source>
        <strain evidence="2">LFN0074</strain>
    </source>
</reference>
<evidence type="ECO:0000313" key="2">
    <source>
        <dbReference type="EMBL" id="KAF6842279.1"/>
    </source>
</evidence>
<comment type="caution">
    <text evidence="2">The sequence shown here is derived from an EMBL/GenBank/DDBJ whole genome shotgun (WGS) entry which is preliminary data.</text>
</comment>
<dbReference type="GO" id="GO:0003677">
    <property type="term" value="F:DNA binding"/>
    <property type="evidence" value="ECO:0007669"/>
    <property type="project" value="UniProtKB-KW"/>
</dbReference>
<dbReference type="OrthoDB" id="4851165at2759"/>